<keyword evidence="1" id="KW-1133">Transmembrane helix</keyword>
<dbReference type="InterPro" id="IPR038213">
    <property type="entry name" value="IFI6/IFI27-like_sf"/>
</dbReference>
<proteinExistence type="predicted"/>
<dbReference type="Proteomes" id="UP000663846">
    <property type="component" value="Unassembled WGS sequence"/>
</dbReference>
<evidence type="ECO:0000256" key="1">
    <source>
        <dbReference type="SAM" id="Phobius"/>
    </source>
</evidence>
<evidence type="ECO:0000313" key="2">
    <source>
        <dbReference type="EMBL" id="CAE6475010.1"/>
    </source>
</evidence>
<feature type="transmembrane region" description="Helical" evidence="1">
    <location>
        <begin position="189"/>
        <end position="208"/>
    </location>
</feature>
<evidence type="ECO:0000313" key="3">
    <source>
        <dbReference type="Proteomes" id="UP000663846"/>
    </source>
</evidence>
<sequence length="388" mass="42637">MLLIATTRQPHQHESNNQELIEQQMAPALPELFYQAVYNFKTYDWSSEASNASEKLTQAASESNVVSAVWAWFVSLFTSIGAFFAASWQYVGAGEVNKEHLWEWFTTSWQSLSEFLLRPDVRNALVVWFVVFWICILIPLVLGFGPVGVIGGSLAAWFQSAVYGAFTPAGGLFAVMTSVGMMGIACPPVAIPSVIIASLAAWIAWAQLYDHQPPLRSTHPLFPMSNYTWYVFVDDLSLWLQTNLKDGHQPDWNEFLNVVRPAKALLSDRAHNAVEKFGEIALSVQDHWNFVNDESRMTPRAASITRAWLMAFCISLYAPMILTRRKGAMKGGIAAFVQSTLYGGFTPAGSIFATMTTVGTLGRESPLAIAGATVVASAIAGGMYLATN</sequence>
<dbReference type="Gene3D" id="6.10.110.10">
    <property type="match status" value="1"/>
</dbReference>
<feature type="transmembrane region" description="Helical" evidence="1">
    <location>
        <begin position="156"/>
        <end position="177"/>
    </location>
</feature>
<gene>
    <name evidence="2" type="ORF">RDB_LOCUS182665</name>
</gene>
<organism evidence="2 3">
    <name type="scientific">Rhizoctonia solani</name>
    <dbReference type="NCBI Taxonomy" id="456999"/>
    <lineage>
        <taxon>Eukaryota</taxon>
        <taxon>Fungi</taxon>
        <taxon>Dikarya</taxon>
        <taxon>Basidiomycota</taxon>
        <taxon>Agaricomycotina</taxon>
        <taxon>Agaricomycetes</taxon>
        <taxon>Cantharellales</taxon>
        <taxon>Ceratobasidiaceae</taxon>
        <taxon>Rhizoctonia</taxon>
    </lineage>
</organism>
<feature type="transmembrane region" description="Helical" evidence="1">
    <location>
        <begin position="125"/>
        <end position="144"/>
    </location>
</feature>
<name>A0A8H3C9A0_9AGAM</name>
<feature type="transmembrane region" description="Helical" evidence="1">
    <location>
        <begin position="304"/>
        <end position="322"/>
    </location>
</feature>
<dbReference type="EMBL" id="CAJMWS010001200">
    <property type="protein sequence ID" value="CAE6475010.1"/>
    <property type="molecule type" value="Genomic_DNA"/>
</dbReference>
<feature type="transmembrane region" description="Helical" evidence="1">
    <location>
        <begin position="367"/>
        <end position="386"/>
    </location>
</feature>
<protein>
    <submittedName>
        <fullName evidence="2">Uncharacterized protein</fullName>
    </submittedName>
</protein>
<comment type="caution">
    <text evidence="2">The sequence shown here is derived from an EMBL/GenBank/DDBJ whole genome shotgun (WGS) entry which is preliminary data.</text>
</comment>
<feature type="transmembrane region" description="Helical" evidence="1">
    <location>
        <begin position="69"/>
        <end position="91"/>
    </location>
</feature>
<accession>A0A8H3C9A0</accession>
<dbReference type="AlphaFoldDB" id="A0A8H3C9A0"/>
<keyword evidence="1" id="KW-0472">Membrane</keyword>
<keyword evidence="1" id="KW-0812">Transmembrane</keyword>
<feature type="transmembrane region" description="Helical" evidence="1">
    <location>
        <begin position="334"/>
        <end position="355"/>
    </location>
</feature>
<reference evidence="2" key="1">
    <citation type="submission" date="2021-01" db="EMBL/GenBank/DDBJ databases">
        <authorList>
            <person name="Kaushik A."/>
        </authorList>
    </citation>
    <scope>NUCLEOTIDE SEQUENCE</scope>
    <source>
        <strain evidence="2">AG1-1C</strain>
    </source>
</reference>